<sequence length="644" mass="74134">MHKTGATRHKKFLKAEKSKTKLKGKKDPELPKGTNVTKTNFKVKKIVIKEQLKKHVQSEALSTRKLNVKELLSRLNHFNATSRTDALDGLKEIINSNPEILEQSLGPVIQGVSSLILNVEKAVRHSALKVIHLVLSNVITEKIEPFFDIMSTYLRSAMTHIDSRIQEDSLLFLDILLLCAPEKAAQDFHKIIPNFLDMISKLRTDAKPGRTLTVNLNSQITSVKWRVKVLNRLKDFLQKFAEYNNIFKLEKSNQTKIQTFNKDGPNYYPLFNPIHISPCVVSCFSSKTSENVLQIDEIEKFREYVETLMPLLFETWLEASPNLKSDRNMETVVNEDAALLMKHLLEVITTIWDIVKYYNEKAPSSKIKNLFCQKYKSLFTQNICNSFPYVTNVRSKQAKNADNTEDVITDPKLVTENLQICYLFIVLNPHINIKHEGKTITSVLHYIEKMFGKSDENINRRMLKILHTTFSKEVTGWTKNTSVMDTLFQKIISFYLQNEGTDVFKQQIFSLLCQIALNDKLSHLHSNVLYEQWLKNLPNILLGDSLSVQTVDILHKFAVTKNNLFNSVLKPKLLSIIGNLPKIMIKDCTSNSDYHKLLSLLYWIKPWDTESLNLLENQLMQSQYRGDHGKYIFDTLRLKSGGIL</sequence>
<dbReference type="AlphaFoldDB" id="A0A821XUR4"/>
<dbReference type="Gene3D" id="1.25.10.10">
    <property type="entry name" value="Leucine-rich Repeat Variant"/>
    <property type="match status" value="1"/>
</dbReference>
<name>A0A821XUR4_9NEOP</name>
<dbReference type="PANTHER" id="PTHR16056:SF2">
    <property type="entry name" value="TESTIS-EXPRESSED PROTEIN 10"/>
    <property type="match status" value="1"/>
</dbReference>
<organism evidence="6 7">
    <name type="scientific">Pieris macdunnoughi</name>
    <dbReference type="NCBI Taxonomy" id="345717"/>
    <lineage>
        <taxon>Eukaryota</taxon>
        <taxon>Metazoa</taxon>
        <taxon>Ecdysozoa</taxon>
        <taxon>Arthropoda</taxon>
        <taxon>Hexapoda</taxon>
        <taxon>Insecta</taxon>
        <taxon>Pterygota</taxon>
        <taxon>Neoptera</taxon>
        <taxon>Endopterygota</taxon>
        <taxon>Lepidoptera</taxon>
        <taxon>Glossata</taxon>
        <taxon>Ditrysia</taxon>
        <taxon>Papilionoidea</taxon>
        <taxon>Pieridae</taxon>
        <taxon>Pierinae</taxon>
        <taxon>Pieris</taxon>
    </lineage>
</organism>
<feature type="domain" description="Pre-rRNA-processing protein Ipi1 N-terminal" evidence="5">
    <location>
        <begin position="141"/>
        <end position="237"/>
    </location>
</feature>
<dbReference type="EMBL" id="CAJOBZ010000073">
    <property type="protein sequence ID" value="CAF4951171.1"/>
    <property type="molecule type" value="Genomic_DNA"/>
</dbReference>
<reference evidence="6" key="1">
    <citation type="submission" date="2021-02" db="EMBL/GenBank/DDBJ databases">
        <authorList>
            <person name="Steward A R."/>
        </authorList>
    </citation>
    <scope>NUCLEOTIDE SEQUENCE</scope>
</reference>
<protein>
    <recommendedName>
        <fullName evidence="5">Pre-rRNA-processing protein Ipi1 N-terminal domain-containing protein</fullName>
    </recommendedName>
</protein>
<accession>A0A821XUR4</accession>
<comment type="subcellular location">
    <subcellularLocation>
        <location evidence="1">Nucleus</location>
    </subcellularLocation>
</comment>
<dbReference type="Pfam" id="PF12333">
    <property type="entry name" value="Ipi1_N"/>
    <property type="match status" value="1"/>
</dbReference>
<evidence type="ECO:0000313" key="7">
    <source>
        <dbReference type="Proteomes" id="UP000663880"/>
    </source>
</evidence>
<dbReference type="InterPro" id="IPR011989">
    <property type="entry name" value="ARM-like"/>
</dbReference>
<evidence type="ECO:0000256" key="3">
    <source>
        <dbReference type="ARBA" id="ARBA00023242"/>
    </source>
</evidence>
<dbReference type="InterPro" id="IPR016024">
    <property type="entry name" value="ARM-type_fold"/>
</dbReference>
<evidence type="ECO:0000256" key="4">
    <source>
        <dbReference type="SAM" id="MobiDB-lite"/>
    </source>
</evidence>
<evidence type="ECO:0000256" key="1">
    <source>
        <dbReference type="ARBA" id="ARBA00004123"/>
    </source>
</evidence>
<feature type="region of interest" description="Disordered" evidence="4">
    <location>
        <begin position="1"/>
        <end position="35"/>
    </location>
</feature>
<dbReference type="PANTHER" id="PTHR16056">
    <property type="entry name" value="REGULATOR OF MICROTUBULE DYNAMICS PROTEIN"/>
    <property type="match status" value="1"/>
</dbReference>
<comment type="caution">
    <text evidence="6">The sequence shown here is derived from an EMBL/GenBank/DDBJ whole genome shotgun (WGS) entry which is preliminary data.</text>
</comment>
<dbReference type="OrthoDB" id="361362at2759"/>
<dbReference type="Proteomes" id="UP000663880">
    <property type="component" value="Unassembled WGS sequence"/>
</dbReference>
<evidence type="ECO:0000259" key="5">
    <source>
        <dbReference type="Pfam" id="PF12333"/>
    </source>
</evidence>
<dbReference type="SUPFAM" id="SSF48371">
    <property type="entry name" value="ARM repeat"/>
    <property type="match status" value="1"/>
</dbReference>
<evidence type="ECO:0000313" key="6">
    <source>
        <dbReference type="EMBL" id="CAF4951171.1"/>
    </source>
</evidence>
<comment type="similarity">
    <text evidence="2">Belongs to the IPI1/TEX10 family.</text>
</comment>
<feature type="compositionally biased region" description="Basic residues" evidence="4">
    <location>
        <begin position="1"/>
        <end position="12"/>
    </location>
</feature>
<dbReference type="InterPro" id="IPR024679">
    <property type="entry name" value="Ipi1_N"/>
</dbReference>
<dbReference type="GO" id="GO:0071339">
    <property type="term" value="C:MLL1 complex"/>
    <property type="evidence" value="ECO:0007669"/>
    <property type="project" value="TreeGrafter"/>
</dbReference>
<feature type="compositionally biased region" description="Basic and acidic residues" evidence="4">
    <location>
        <begin position="13"/>
        <end position="30"/>
    </location>
</feature>
<gene>
    <name evidence="6" type="ORF">PMACD_LOCUS15700</name>
</gene>
<keyword evidence="3" id="KW-0539">Nucleus</keyword>
<evidence type="ECO:0000256" key="2">
    <source>
        <dbReference type="ARBA" id="ARBA00006427"/>
    </source>
</evidence>
<keyword evidence="7" id="KW-1185">Reference proteome</keyword>
<proteinExistence type="inferred from homology"/>